<evidence type="ECO:0000256" key="4">
    <source>
        <dbReference type="ARBA" id="ARBA00022490"/>
    </source>
</evidence>
<reference evidence="14" key="1">
    <citation type="submission" date="2020-04" db="EMBL/GenBank/DDBJ databases">
        <authorList>
            <person name="Alioto T."/>
            <person name="Alioto T."/>
            <person name="Gomez Garrido J."/>
        </authorList>
    </citation>
    <scope>NUCLEOTIDE SEQUENCE</scope>
    <source>
        <strain evidence="14">A484AB</strain>
    </source>
</reference>
<evidence type="ECO:0000259" key="13">
    <source>
        <dbReference type="PROSITE" id="PS51184"/>
    </source>
</evidence>
<keyword evidence="7" id="KW-0560">Oxidoreductase</keyword>
<keyword evidence="5" id="KW-0479">Metal-binding</keyword>
<evidence type="ECO:0000256" key="8">
    <source>
        <dbReference type="ARBA" id="ARBA00023004"/>
    </source>
</evidence>
<evidence type="ECO:0000313" key="15">
    <source>
        <dbReference type="Proteomes" id="UP001152795"/>
    </source>
</evidence>
<dbReference type="Pfam" id="PF13621">
    <property type="entry name" value="Cupin_8"/>
    <property type="match status" value="1"/>
</dbReference>
<comment type="subcellular location">
    <subcellularLocation>
        <location evidence="3">Cytoplasm</location>
    </subcellularLocation>
    <subcellularLocation>
        <location evidence="2">Nucleus</location>
    </subcellularLocation>
</comment>
<keyword evidence="15" id="KW-1185">Reference proteome</keyword>
<dbReference type="PROSITE" id="PS51184">
    <property type="entry name" value="JMJC"/>
    <property type="match status" value="1"/>
</dbReference>
<evidence type="ECO:0000256" key="5">
    <source>
        <dbReference type="ARBA" id="ARBA00022723"/>
    </source>
</evidence>
<dbReference type="GO" id="GO:0046872">
    <property type="term" value="F:metal ion binding"/>
    <property type="evidence" value="ECO:0007669"/>
    <property type="project" value="UniProtKB-KW"/>
</dbReference>
<dbReference type="Proteomes" id="UP001152795">
    <property type="component" value="Unassembled WGS sequence"/>
</dbReference>
<dbReference type="EC" id="1.14.11.63" evidence="11"/>
<feature type="domain" description="JmjC" evidence="13">
    <location>
        <begin position="136"/>
        <end position="322"/>
    </location>
</feature>
<keyword evidence="6" id="KW-0378">Hydrolase</keyword>
<evidence type="ECO:0000256" key="3">
    <source>
        <dbReference type="ARBA" id="ARBA00004496"/>
    </source>
</evidence>
<evidence type="ECO:0000256" key="12">
    <source>
        <dbReference type="ARBA" id="ARBA00071397"/>
    </source>
</evidence>
<dbReference type="InterPro" id="IPR041667">
    <property type="entry name" value="Cupin_8"/>
</dbReference>
<evidence type="ECO:0000256" key="7">
    <source>
        <dbReference type="ARBA" id="ARBA00023002"/>
    </source>
</evidence>
<dbReference type="GO" id="GO:0106155">
    <property type="term" value="F:peptidyl-lysine 3-dioxygenase activity"/>
    <property type="evidence" value="ECO:0007669"/>
    <property type="project" value="UniProtKB-EC"/>
</dbReference>
<dbReference type="GO" id="GO:0005737">
    <property type="term" value="C:cytoplasm"/>
    <property type="evidence" value="ECO:0007669"/>
    <property type="project" value="UniProtKB-SubCell"/>
</dbReference>
<evidence type="ECO:0000256" key="1">
    <source>
        <dbReference type="ARBA" id="ARBA00001954"/>
    </source>
</evidence>
<keyword evidence="4" id="KW-0963">Cytoplasm</keyword>
<dbReference type="InterPro" id="IPR003347">
    <property type="entry name" value="JmjC_dom"/>
</dbReference>
<comment type="cofactor">
    <cofactor evidence="1">
        <name>Fe(2+)</name>
        <dbReference type="ChEBI" id="CHEBI:29033"/>
    </cofactor>
</comment>
<dbReference type="FunFam" id="2.60.120.10:FF:000059">
    <property type="entry name" value="jmjC domain-containing protein 7"/>
    <property type="match status" value="1"/>
</dbReference>
<comment type="caution">
    <text evidence="14">The sequence shown here is derived from an EMBL/GenBank/DDBJ whole genome shotgun (WGS) entry which is preliminary data.</text>
</comment>
<dbReference type="PANTHER" id="PTHR12461">
    <property type="entry name" value="HYPOXIA-INDUCIBLE FACTOR 1 ALPHA INHIBITOR-RELATED"/>
    <property type="match status" value="1"/>
</dbReference>
<dbReference type="OrthoDB" id="415358at2759"/>
<dbReference type="GO" id="GO:0005634">
    <property type="term" value="C:nucleus"/>
    <property type="evidence" value="ECO:0007669"/>
    <property type="project" value="UniProtKB-SubCell"/>
</dbReference>
<organism evidence="14 15">
    <name type="scientific">Paramuricea clavata</name>
    <name type="common">Red gorgonian</name>
    <name type="synonym">Violescent sea-whip</name>
    <dbReference type="NCBI Taxonomy" id="317549"/>
    <lineage>
        <taxon>Eukaryota</taxon>
        <taxon>Metazoa</taxon>
        <taxon>Cnidaria</taxon>
        <taxon>Anthozoa</taxon>
        <taxon>Octocorallia</taxon>
        <taxon>Malacalcyonacea</taxon>
        <taxon>Plexauridae</taxon>
        <taxon>Paramuricea</taxon>
    </lineage>
</organism>
<protein>
    <recommendedName>
        <fullName evidence="12">Bifunctional peptidase and (3S)-lysyl hydroxylase JMJD7</fullName>
        <ecNumber evidence="11">1.14.11.63</ecNumber>
    </recommendedName>
</protein>
<dbReference type="SUPFAM" id="SSF51197">
    <property type="entry name" value="Clavaminate synthase-like"/>
    <property type="match status" value="1"/>
</dbReference>
<dbReference type="InterPro" id="IPR014710">
    <property type="entry name" value="RmlC-like_jellyroll"/>
</dbReference>
<dbReference type="Gene3D" id="2.60.120.10">
    <property type="entry name" value="Jelly Rolls"/>
    <property type="match status" value="1"/>
</dbReference>
<gene>
    <name evidence="14" type="ORF">PACLA_8A039044</name>
</gene>
<dbReference type="AlphaFoldDB" id="A0A7D9DH77"/>
<evidence type="ECO:0000256" key="2">
    <source>
        <dbReference type="ARBA" id="ARBA00004123"/>
    </source>
</evidence>
<evidence type="ECO:0000313" key="14">
    <source>
        <dbReference type="EMBL" id="CAB3985158.1"/>
    </source>
</evidence>
<evidence type="ECO:0000256" key="11">
    <source>
        <dbReference type="ARBA" id="ARBA00066577"/>
    </source>
</evidence>
<evidence type="ECO:0000256" key="10">
    <source>
        <dbReference type="ARBA" id="ARBA00023242"/>
    </source>
</evidence>
<evidence type="ECO:0000256" key="6">
    <source>
        <dbReference type="ARBA" id="ARBA00022801"/>
    </source>
</evidence>
<keyword evidence="10" id="KW-0539">Nucleus</keyword>
<dbReference type="SMART" id="SM00558">
    <property type="entry name" value="JmjC"/>
    <property type="match status" value="1"/>
</dbReference>
<dbReference type="GO" id="GO:0016787">
    <property type="term" value="F:hydrolase activity"/>
    <property type="evidence" value="ECO:0007669"/>
    <property type="project" value="UniProtKB-KW"/>
</dbReference>
<keyword evidence="8" id="KW-0408">Iron</keyword>
<dbReference type="EMBL" id="CACRXK020000835">
    <property type="protein sequence ID" value="CAB3985158.1"/>
    <property type="molecule type" value="Genomic_DNA"/>
</dbReference>
<evidence type="ECO:0000256" key="9">
    <source>
        <dbReference type="ARBA" id="ARBA00023157"/>
    </source>
</evidence>
<name>A0A7D9DH77_PARCT</name>
<dbReference type="PANTHER" id="PTHR12461:SF99">
    <property type="entry name" value="BIFUNCTIONAL PEPTIDASE AND (3S)-LYSYL HYDROXYLASE JMJD7"/>
    <property type="match status" value="1"/>
</dbReference>
<accession>A0A7D9DH77</accession>
<sequence length="324" mass="37587">MAQVKESISSIRDERLSSAFNSLTCEARELYLPEKICEYRGPPTPLEFYRNWVCPNIPVIFKNSINHWPALQKWTPSYLREMLGAKEISVAVTPNGLADAVCENKFILAEDRKMLFSDFLDIMESPKLGEPGIFYVQEQNGNFTGEFPEIISDAETDIKWATEAFGKDPDAVNFWMGDCRAITSLHKDHYENLYCVISGQKTFTLYPPTDMPYIPHQEYMVARYHQNESNKFEIINDPMATGHPSETIPWIPVDPLNPDYETYPEFAKVKSVSCTVKKGDVLYLPSLWFHHVQQTQATIAINFWYDMEYNIKYNYFKFLEKLCQ</sequence>
<proteinExistence type="predicted"/>
<keyword evidence="9" id="KW-1015">Disulfide bond</keyword>